<evidence type="ECO:0000313" key="3">
    <source>
        <dbReference type="Proteomes" id="UP001629058"/>
    </source>
</evidence>
<sequence length="307" mass="35857">MKFIYFLIGIIFLQSCDKKNLTKKEILEIIHSHEDYKNQDLKTDFSYGDDFIDTLKIFRETIKKENFKSIYEADFNNDGKMDYLVNLSYPKTEDNEVVKIFISEDNFSTVILLSNDKEYQLLNPGKSGVYDIINAKIINYKSKNLIKLLSFKKHIKERNDILKFDTLMVKNNQLTEFTKLKKSHTIEKITFTQNGGFAPGKIYQIALKKDSVILNSNSYKNLTGKYIGENNSDFEKIKKYLNEISFTNLKDNYSISCSDCSSVETEVIFDNGKIKKVYDYGEKGTLSLLEFYKKIDTLIIQQKWKKN</sequence>
<evidence type="ECO:0000259" key="1">
    <source>
        <dbReference type="Pfam" id="PF20033"/>
    </source>
</evidence>
<dbReference type="InterPro" id="IPR045497">
    <property type="entry name" value="DUF6438"/>
</dbReference>
<comment type="caution">
    <text evidence="2">The sequence shown here is derived from an EMBL/GenBank/DDBJ whole genome shotgun (WGS) entry which is preliminary data.</text>
</comment>
<dbReference type="EMBL" id="JBELPY010000001">
    <property type="protein sequence ID" value="MFL9832509.1"/>
    <property type="molecule type" value="Genomic_DNA"/>
</dbReference>
<gene>
    <name evidence="2" type="ORF">ABS765_00535</name>
</gene>
<proteinExistence type="predicted"/>
<reference evidence="2 3" key="1">
    <citation type="submission" date="2024-06" db="EMBL/GenBank/DDBJ databases">
        <authorList>
            <person name="Kaempfer P."/>
            <person name="Viver T."/>
        </authorList>
    </citation>
    <scope>NUCLEOTIDE SEQUENCE [LARGE SCALE GENOMIC DNA]</scope>
    <source>
        <strain evidence="2 3">ST-37</strain>
    </source>
</reference>
<name>A0ABW8XXL0_9FLAO</name>
<organism evidence="2 3">
    <name type="scientific">Chryseobacterium terrae</name>
    <dbReference type="NCBI Taxonomy" id="3163299"/>
    <lineage>
        <taxon>Bacteria</taxon>
        <taxon>Pseudomonadati</taxon>
        <taxon>Bacteroidota</taxon>
        <taxon>Flavobacteriia</taxon>
        <taxon>Flavobacteriales</taxon>
        <taxon>Weeksellaceae</taxon>
        <taxon>Chryseobacterium group</taxon>
        <taxon>Chryseobacterium</taxon>
    </lineage>
</organism>
<evidence type="ECO:0000313" key="2">
    <source>
        <dbReference type="EMBL" id="MFL9832509.1"/>
    </source>
</evidence>
<dbReference type="Pfam" id="PF20033">
    <property type="entry name" value="DUF6438"/>
    <property type="match status" value="1"/>
</dbReference>
<feature type="domain" description="DUF6438" evidence="1">
    <location>
        <begin position="188"/>
        <end position="298"/>
    </location>
</feature>
<protein>
    <recommendedName>
        <fullName evidence="1">DUF6438 domain-containing protein</fullName>
    </recommendedName>
</protein>
<keyword evidence="3" id="KW-1185">Reference proteome</keyword>
<dbReference type="Proteomes" id="UP001629058">
    <property type="component" value="Unassembled WGS sequence"/>
</dbReference>
<accession>A0ABW8XXL0</accession>
<dbReference type="PROSITE" id="PS51257">
    <property type="entry name" value="PROKAR_LIPOPROTEIN"/>
    <property type="match status" value="1"/>
</dbReference>